<reference evidence="6 7" key="1">
    <citation type="submission" date="2018-05" db="EMBL/GenBank/DDBJ databases">
        <title>Zavarzinia sp. HR-AS.</title>
        <authorList>
            <person name="Lee Y."/>
            <person name="Jeon C.O."/>
        </authorList>
    </citation>
    <scope>NUCLEOTIDE SEQUENCE [LARGE SCALE GENOMIC DNA]</scope>
    <source>
        <strain evidence="6 7">HR-AS</strain>
    </source>
</reference>
<dbReference type="EMBL" id="QGLE01000007">
    <property type="protein sequence ID" value="PWR21293.1"/>
    <property type="molecule type" value="Genomic_DNA"/>
</dbReference>
<dbReference type="Pfam" id="PF01464">
    <property type="entry name" value="SLT"/>
    <property type="match status" value="1"/>
</dbReference>
<comment type="caution">
    <text evidence="6">The sequence shown here is derived from an EMBL/GenBank/DDBJ whole genome shotgun (WGS) entry which is preliminary data.</text>
</comment>
<feature type="domain" description="Transglycosylase SLT" evidence="5">
    <location>
        <begin position="430"/>
        <end position="534"/>
    </location>
</feature>
<evidence type="ECO:0000313" key="6">
    <source>
        <dbReference type="EMBL" id="PWR21293.1"/>
    </source>
</evidence>
<dbReference type="Proteomes" id="UP000245461">
    <property type="component" value="Unassembled WGS sequence"/>
</dbReference>
<dbReference type="SUPFAM" id="SSF53955">
    <property type="entry name" value="Lysozyme-like"/>
    <property type="match status" value="1"/>
</dbReference>
<evidence type="ECO:0000256" key="3">
    <source>
        <dbReference type="ARBA" id="ARBA00022729"/>
    </source>
</evidence>
<sequence>MGFKARTGRGMARRWRGIATATALSCLALPALATAAETLPGKAIAGDGVLAETKPLHNLSREDLRRYRAAFDAQQRGDYAEADRQIANLDDLMLVGHLLRERYLDTARYSASQRELAEWLAAYDELPGYEEVEALAAAATPSGAGDGFAASRGTVGALDMMASPLDMMPLEPRGRDDASRTGVTRAIAPRIAAALRADRPDQAVQLLEEPRVGGRLDPLEQEIARADIAFHYYRMGDDRSAYELASAVADRSRAEVPMADWTAGLAAWRLGEPERAGIHFAALAEADNVSVWVVSAAAFWAARADLVAGRPERVLDHLSIAAAYPNSFYGLMATRLLGRDIAATPDLGQIDARSLNALAFDPSVQRAAALAAIGESDLASAELGQMRARLSPTETSGIDALAVRLGLVDPASHGSGRYPVPAWRPSEGLRVDRALLFAFAKQESGFNVHARSPVGAIGLMQLMPATARIVADRRGLDLGRKMQNLTDPGINLSLGQAYIEMLMGSADIGNNLFLVAASYNAGPGAAIKWLDEVKYNGDPLLFIESIPAAETRLFIERILANFWIYQARLGQTLETLDAAASGGWPIYVPQDRDAIRIGTKRNAG</sequence>
<dbReference type="Gene3D" id="1.25.20.10">
    <property type="entry name" value="Bacterial muramidases"/>
    <property type="match status" value="1"/>
</dbReference>
<dbReference type="OrthoDB" id="9815002at2"/>
<dbReference type="InterPro" id="IPR008939">
    <property type="entry name" value="Lytic_TGlycosylase_superhlx_U"/>
</dbReference>
<dbReference type="AlphaFoldDB" id="A0A317E7B5"/>
<evidence type="ECO:0000313" key="7">
    <source>
        <dbReference type="Proteomes" id="UP000245461"/>
    </source>
</evidence>
<feature type="signal peptide" evidence="4">
    <location>
        <begin position="1"/>
        <end position="35"/>
    </location>
</feature>
<keyword evidence="3 4" id="KW-0732">Signal</keyword>
<comment type="similarity">
    <text evidence="1">Belongs to the transglycosylase Slt family.</text>
</comment>
<gene>
    <name evidence="6" type="ORF">DKG74_12670</name>
</gene>
<evidence type="ECO:0000256" key="2">
    <source>
        <dbReference type="ARBA" id="ARBA00009387"/>
    </source>
</evidence>
<dbReference type="CDD" id="cd13401">
    <property type="entry name" value="Slt70-like"/>
    <property type="match status" value="1"/>
</dbReference>
<feature type="chain" id="PRO_5016439984" evidence="4">
    <location>
        <begin position="36"/>
        <end position="604"/>
    </location>
</feature>
<comment type="similarity">
    <text evidence="2">Belongs to the virb1 family.</text>
</comment>
<dbReference type="InterPro" id="IPR023346">
    <property type="entry name" value="Lysozyme-like_dom_sf"/>
</dbReference>
<evidence type="ECO:0000256" key="4">
    <source>
        <dbReference type="SAM" id="SignalP"/>
    </source>
</evidence>
<name>A0A317E7B5_9PROT</name>
<dbReference type="PANTHER" id="PTHR37423">
    <property type="entry name" value="SOLUBLE LYTIC MUREIN TRANSGLYCOSYLASE-RELATED"/>
    <property type="match status" value="1"/>
</dbReference>
<organism evidence="6 7">
    <name type="scientific">Zavarzinia aquatilis</name>
    <dbReference type="NCBI Taxonomy" id="2211142"/>
    <lineage>
        <taxon>Bacteria</taxon>
        <taxon>Pseudomonadati</taxon>
        <taxon>Pseudomonadota</taxon>
        <taxon>Alphaproteobacteria</taxon>
        <taxon>Rhodospirillales</taxon>
        <taxon>Zavarziniaceae</taxon>
        <taxon>Zavarzinia</taxon>
    </lineage>
</organism>
<dbReference type="InterPro" id="IPR008258">
    <property type="entry name" value="Transglycosylase_SLT_dom_1"/>
</dbReference>
<evidence type="ECO:0000259" key="5">
    <source>
        <dbReference type="Pfam" id="PF01464"/>
    </source>
</evidence>
<dbReference type="Gene3D" id="1.10.530.10">
    <property type="match status" value="1"/>
</dbReference>
<accession>A0A317E7B5</accession>
<evidence type="ECO:0000256" key="1">
    <source>
        <dbReference type="ARBA" id="ARBA00007734"/>
    </source>
</evidence>
<keyword evidence="7" id="KW-1185">Reference proteome</keyword>
<dbReference type="PANTHER" id="PTHR37423:SF5">
    <property type="entry name" value="SOLUBLE LYTIC MUREIN TRANSGLYCOSYLASE"/>
    <property type="match status" value="1"/>
</dbReference>
<dbReference type="GO" id="GO:0042597">
    <property type="term" value="C:periplasmic space"/>
    <property type="evidence" value="ECO:0007669"/>
    <property type="project" value="InterPro"/>
</dbReference>
<dbReference type="GO" id="GO:0004553">
    <property type="term" value="F:hydrolase activity, hydrolyzing O-glycosyl compounds"/>
    <property type="evidence" value="ECO:0007669"/>
    <property type="project" value="InterPro"/>
</dbReference>
<protein>
    <submittedName>
        <fullName evidence="6">Murein transglycosylase</fullName>
    </submittedName>
</protein>
<proteinExistence type="inferred from homology"/>
<dbReference type="SUPFAM" id="SSF48435">
    <property type="entry name" value="Bacterial muramidases"/>
    <property type="match status" value="1"/>
</dbReference>